<organism evidence="4 5">
    <name type="scientific">Streptococcus zalophi</name>
    <dbReference type="NCBI Taxonomy" id="640031"/>
    <lineage>
        <taxon>Bacteria</taxon>
        <taxon>Bacillati</taxon>
        <taxon>Bacillota</taxon>
        <taxon>Bacilli</taxon>
        <taxon>Lactobacillales</taxon>
        <taxon>Streptococcaceae</taxon>
        <taxon>Streptococcus</taxon>
    </lineage>
</organism>
<keyword evidence="3" id="KW-0820">tRNA-binding</keyword>
<feature type="binding site" evidence="3">
    <location>
        <position position="175"/>
    </location>
    <ligand>
        <name>ATP</name>
        <dbReference type="ChEBI" id="CHEBI:30616"/>
    </ligand>
</feature>
<dbReference type="HAMAP" id="MF_01539">
    <property type="entry name" value="TmcAL"/>
    <property type="match status" value="1"/>
</dbReference>
<dbReference type="EC" id="6.3.4.-" evidence="3"/>
<dbReference type="NCBIfam" id="NF010191">
    <property type="entry name" value="PRK13670.1"/>
    <property type="match status" value="1"/>
</dbReference>
<dbReference type="AlphaFoldDB" id="A0A934PAF0"/>
<keyword evidence="1 3" id="KW-0436">Ligase</keyword>
<dbReference type="GO" id="GO:0000049">
    <property type="term" value="F:tRNA binding"/>
    <property type="evidence" value="ECO:0007669"/>
    <property type="project" value="UniProtKB-KW"/>
</dbReference>
<dbReference type="GO" id="GO:0005737">
    <property type="term" value="C:cytoplasm"/>
    <property type="evidence" value="ECO:0007669"/>
    <property type="project" value="UniProtKB-SubCell"/>
</dbReference>
<evidence type="ECO:0000313" key="5">
    <source>
        <dbReference type="Proteomes" id="UP000644875"/>
    </source>
</evidence>
<comment type="similarity">
    <text evidence="3">Belongs to the TmcAL family.</text>
</comment>
<evidence type="ECO:0000313" key="4">
    <source>
        <dbReference type="EMBL" id="MBJ8350141.1"/>
    </source>
</evidence>
<keyword evidence="3" id="KW-0547">Nucleotide-binding</keyword>
<feature type="binding site" evidence="3">
    <location>
        <position position="152"/>
    </location>
    <ligand>
        <name>ATP</name>
        <dbReference type="ChEBI" id="CHEBI:30616"/>
    </ligand>
</feature>
<evidence type="ECO:0000256" key="1">
    <source>
        <dbReference type="ARBA" id="ARBA00022598"/>
    </source>
</evidence>
<dbReference type="PANTHER" id="PTHR37825:SF1">
    <property type="entry name" value="TRNA(MET) CYTIDINE ACETATE LIGASE"/>
    <property type="match status" value="1"/>
</dbReference>
<keyword evidence="3" id="KW-0067">ATP-binding</keyword>
<feature type="binding site" evidence="3">
    <location>
        <begin position="7"/>
        <end position="20"/>
    </location>
    <ligand>
        <name>ATP</name>
        <dbReference type="ChEBI" id="CHEBI:30616"/>
    </ligand>
</feature>
<comment type="function">
    <text evidence="3">Catalyzes the formation of N(4)-acetylcytidine (ac(4)C) at the wobble position of elongator tRNA(Met), using acetate and ATP as substrates. First activates an acetate ion to form acetyladenylate (Ac-AMP) and then transfers the acetyl group to tRNA to form ac(4)C34.</text>
</comment>
<reference evidence="4 5" key="1">
    <citation type="journal article" date="2021" name="Int. J. Syst. Evol. Microbiol.">
        <title>Streptococcus vicugnae sp. nov., isolated from faeces of alpacas (Vicugna pacos) and cattle (Bos taurus), Streptococcus zalophi sp. nov., and Streptococcus pacificus sp. nov., isolated from respiratory tract of California sea lions (Zalophus californianus).</title>
        <authorList>
            <person name="Volokhov D.V."/>
            <person name="Zagorodnyaya T.A."/>
            <person name="Shen Z."/>
            <person name="Blom J."/>
            <person name="Furtak V.A."/>
            <person name="Eisenberg T."/>
            <person name="Fan P."/>
            <person name="Jeong K.C."/>
            <person name="Gao Y."/>
            <person name="Zhang S."/>
            <person name="Amselle M."/>
        </authorList>
    </citation>
    <scope>NUCLEOTIDE SEQUENCE [LARGE SCALE GENOMIC DNA]</scope>
    <source>
        <strain evidence="5">CSL7508-lung</strain>
    </source>
</reference>
<dbReference type="PANTHER" id="PTHR37825">
    <property type="entry name" value="TRNA(MET) CYTIDINE ACETATE LIGASE"/>
    <property type="match status" value="1"/>
</dbReference>
<sequence>MTITGIVAEFNPFHYGHRYLLEQISGLKIVAMSGNFMQRGEPAIVDKWSRAQMAIENGADIVVELPFLVSVQSADYFAKGALSILNALGIEELAFGTEENGHYQQLLEDYRNNQEEMEDFLKSQSHLTSYPEKAQKMWQHFSGITFSGQTPNHILALSYVKAIAPYDIKIRPVKRLGADFHSLDKTASIVSATAIRHHIKDKVFLKQSTPAWQNILKEPHVLWDDYFHLLKYHILSHQDLTEIYQVNEEMASRIKTVITKVDNIEELVNQVVTKRYTKARVRRLLTYILVNAKDSPLPEKIHVLGFSQKGQGYLSQLKNKEILMTKIGKEPWDSMTQKADTIYQMGNKKITQQTYGRIPFMGK</sequence>
<evidence type="ECO:0000256" key="2">
    <source>
        <dbReference type="ARBA" id="ARBA00022694"/>
    </source>
</evidence>
<dbReference type="EMBL" id="JAENBP010000007">
    <property type="protein sequence ID" value="MBJ8350141.1"/>
    <property type="molecule type" value="Genomic_DNA"/>
</dbReference>
<dbReference type="GO" id="GO:0006400">
    <property type="term" value="P:tRNA modification"/>
    <property type="evidence" value="ECO:0007669"/>
    <property type="project" value="UniProtKB-UniRule"/>
</dbReference>
<dbReference type="SUPFAM" id="SSF52374">
    <property type="entry name" value="Nucleotidylyl transferase"/>
    <property type="match status" value="1"/>
</dbReference>
<proteinExistence type="inferred from homology"/>
<name>A0A934PAF0_9STRE</name>
<keyword evidence="2 3" id="KW-0819">tRNA processing</keyword>
<dbReference type="GO" id="GO:0005524">
    <property type="term" value="F:ATP binding"/>
    <property type="evidence" value="ECO:0007669"/>
    <property type="project" value="UniProtKB-KW"/>
</dbReference>
<feature type="binding site" evidence="3">
    <location>
        <position position="96"/>
    </location>
    <ligand>
        <name>ATP</name>
        <dbReference type="ChEBI" id="CHEBI:30616"/>
    </ligand>
</feature>
<protein>
    <recommendedName>
        <fullName evidence="3">tRNA(Met) cytidine acetate ligase</fullName>
        <ecNumber evidence="3">6.3.4.-</ecNumber>
    </recommendedName>
</protein>
<comment type="caution">
    <text evidence="3">Lacks conserved residue(s) required for the propagation of feature annotation.</text>
</comment>
<keyword evidence="5" id="KW-1185">Reference proteome</keyword>
<evidence type="ECO:0000256" key="3">
    <source>
        <dbReference type="HAMAP-Rule" id="MF_01539"/>
    </source>
</evidence>
<dbReference type="Pfam" id="PF05636">
    <property type="entry name" value="HIGH_NTase1"/>
    <property type="match status" value="1"/>
</dbReference>
<dbReference type="RefSeq" id="WP_199568057.1">
    <property type="nucleotide sequence ID" value="NZ_JAENBP010000007.1"/>
</dbReference>
<dbReference type="GO" id="GO:0016879">
    <property type="term" value="F:ligase activity, forming carbon-nitrogen bonds"/>
    <property type="evidence" value="ECO:0007669"/>
    <property type="project" value="UniProtKB-UniRule"/>
</dbReference>
<dbReference type="Proteomes" id="UP000644875">
    <property type="component" value="Unassembled WGS sequence"/>
</dbReference>
<comment type="catalytic activity">
    <reaction evidence="3">
        <text>cytidine(34) in elongator tRNA(Met) + acetate + ATP = N(4)-acetylcytidine(34) in elongator tRNA(Met) + AMP + diphosphate</text>
        <dbReference type="Rhea" id="RHEA:58144"/>
        <dbReference type="Rhea" id="RHEA-COMP:10693"/>
        <dbReference type="Rhea" id="RHEA-COMP:10694"/>
        <dbReference type="ChEBI" id="CHEBI:30089"/>
        <dbReference type="ChEBI" id="CHEBI:30616"/>
        <dbReference type="ChEBI" id="CHEBI:33019"/>
        <dbReference type="ChEBI" id="CHEBI:74900"/>
        <dbReference type="ChEBI" id="CHEBI:82748"/>
        <dbReference type="ChEBI" id="CHEBI:456215"/>
    </reaction>
</comment>
<dbReference type="InterPro" id="IPR008513">
    <property type="entry name" value="tRNA(Met)_cyd_acetate_ligase"/>
</dbReference>
<keyword evidence="3" id="KW-0694">RNA-binding</keyword>
<accession>A0A934PAF0</accession>
<keyword evidence="3" id="KW-0963">Cytoplasm</keyword>
<comment type="caution">
    <text evidence="4">The sequence shown here is derived from an EMBL/GenBank/DDBJ whole genome shotgun (WGS) entry which is preliminary data.</text>
</comment>
<dbReference type="InterPro" id="IPR014729">
    <property type="entry name" value="Rossmann-like_a/b/a_fold"/>
</dbReference>
<comment type="subcellular location">
    <subcellularLocation>
        <location evidence="3">Cytoplasm</location>
    </subcellularLocation>
</comment>
<dbReference type="Gene3D" id="3.40.50.620">
    <property type="entry name" value="HUPs"/>
    <property type="match status" value="1"/>
</dbReference>
<gene>
    <name evidence="3" type="primary">tmcAL</name>
    <name evidence="4" type="ORF">JHK64_05790</name>
</gene>